<dbReference type="InterPro" id="IPR031996">
    <property type="entry name" value="NVL2_nucleolin-bd"/>
</dbReference>
<feature type="region of interest" description="Disordered" evidence="4">
    <location>
        <begin position="85"/>
        <end position="107"/>
    </location>
</feature>
<dbReference type="InterPro" id="IPR038100">
    <property type="entry name" value="NLV2_N_sf"/>
</dbReference>
<dbReference type="Gene3D" id="1.10.10.2010">
    <property type="match status" value="1"/>
</dbReference>
<protein>
    <submittedName>
        <fullName evidence="7">Nuclear valosin-containing protein-like</fullName>
    </submittedName>
</protein>
<feature type="domain" description="AAA+ ATPase" evidence="5">
    <location>
        <begin position="584"/>
        <end position="720"/>
    </location>
</feature>
<proteinExistence type="inferred from homology"/>
<feature type="domain" description="AAA+ ATPase" evidence="5">
    <location>
        <begin position="237"/>
        <end position="399"/>
    </location>
</feature>
<comment type="similarity">
    <text evidence="1">Belongs to the AAA ATPase family.</text>
</comment>
<dbReference type="GO" id="GO:0005634">
    <property type="term" value="C:nucleus"/>
    <property type="evidence" value="ECO:0007669"/>
    <property type="project" value="TreeGrafter"/>
</dbReference>
<evidence type="ECO:0000256" key="1">
    <source>
        <dbReference type="ARBA" id="ARBA00006914"/>
    </source>
</evidence>
<dbReference type="GO" id="GO:1990275">
    <property type="term" value="F:preribosome binding"/>
    <property type="evidence" value="ECO:0007669"/>
    <property type="project" value="TreeGrafter"/>
</dbReference>
<dbReference type="InterPro" id="IPR003959">
    <property type="entry name" value="ATPase_AAA_core"/>
</dbReference>
<dbReference type="GO" id="GO:0016887">
    <property type="term" value="F:ATP hydrolysis activity"/>
    <property type="evidence" value="ECO:0007669"/>
    <property type="project" value="InterPro"/>
</dbReference>
<reference evidence="7" key="1">
    <citation type="submission" date="2016-06" db="UniProtKB">
        <authorList>
            <consortium name="WormBaseParasite"/>
        </authorList>
    </citation>
    <scope>IDENTIFICATION</scope>
</reference>
<dbReference type="Gene3D" id="3.40.50.300">
    <property type="entry name" value="P-loop containing nucleotide triphosphate hydrolases"/>
    <property type="match status" value="2"/>
</dbReference>
<dbReference type="Pfam" id="PF00004">
    <property type="entry name" value="AAA"/>
    <property type="match status" value="2"/>
</dbReference>
<dbReference type="PANTHER" id="PTHR23077">
    <property type="entry name" value="AAA-FAMILY ATPASE"/>
    <property type="match status" value="1"/>
</dbReference>
<accession>A0A183UV63</accession>
<dbReference type="InterPro" id="IPR050168">
    <property type="entry name" value="AAA_ATPase_domain"/>
</dbReference>
<evidence type="ECO:0000256" key="4">
    <source>
        <dbReference type="SAM" id="MobiDB-lite"/>
    </source>
</evidence>
<dbReference type="SUPFAM" id="SSF52540">
    <property type="entry name" value="P-loop containing nucleoside triphosphate hydrolases"/>
    <property type="match status" value="2"/>
</dbReference>
<dbReference type="Pfam" id="PF17862">
    <property type="entry name" value="AAA_lid_3"/>
    <property type="match status" value="2"/>
</dbReference>
<evidence type="ECO:0000313" key="6">
    <source>
        <dbReference type="Proteomes" id="UP000050794"/>
    </source>
</evidence>
<dbReference type="InterPro" id="IPR003960">
    <property type="entry name" value="ATPase_AAA_CS"/>
</dbReference>
<dbReference type="SMART" id="SM00382">
    <property type="entry name" value="AAA"/>
    <property type="match status" value="2"/>
</dbReference>
<dbReference type="InterPro" id="IPR041569">
    <property type="entry name" value="AAA_lid_3"/>
</dbReference>
<evidence type="ECO:0000256" key="2">
    <source>
        <dbReference type="ARBA" id="ARBA00022741"/>
    </source>
</evidence>
<dbReference type="PROSITE" id="PS00674">
    <property type="entry name" value="AAA"/>
    <property type="match status" value="1"/>
</dbReference>
<dbReference type="WBParaSite" id="TCNE_0001238301-mRNA-1">
    <property type="protein sequence ID" value="TCNE_0001238301-mRNA-1"/>
    <property type="gene ID" value="TCNE_0001238301"/>
</dbReference>
<dbReference type="Proteomes" id="UP000050794">
    <property type="component" value="Unassembled WGS sequence"/>
</dbReference>
<name>A0A183UV63_TOXCA</name>
<dbReference type="GO" id="GO:0005524">
    <property type="term" value="F:ATP binding"/>
    <property type="evidence" value="ECO:0007669"/>
    <property type="project" value="UniProtKB-KW"/>
</dbReference>
<organism evidence="6 7">
    <name type="scientific">Toxocara canis</name>
    <name type="common">Canine roundworm</name>
    <dbReference type="NCBI Taxonomy" id="6265"/>
    <lineage>
        <taxon>Eukaryota</taxon>
        <taxon>Metazoa</taxon>
        <taxon>Ecdysozoa</taxon>
        <taxon>Nematoda</taxon>
        <taxon>Chromadorea</taxon>
        <taxon>Rhabditida</taxon>
        <taxon>Spirurina</taxon>
        <taxon>Ascaridomorpha</taxon>
        <taxon>Ascaridoidea</taxon>
        <taxon>Toxocaridae</taxon>
        <taxon>Toxocara</taxon>
    </lineage>
</organism>
<dbReference type="AlphaFoldDB" id="A0A183UV63"/>
<dbReference type="CDD" id="cd19530">
    <property type="entry name" value="RecA-like_NVL_r2-like"/>
    <property type="match status" value="1"/>
</dbReference>
<evidence type="ECO:0000313" key="7">
    <source>
        <dbReference type="WBParaSite" id="TCNE_0001238301-mRNA-1"/>
    </source>
</evidence>
<dbReference type="InterPro" id="IPR003593">
    <property type="entry name" value="AAA+_ATPase"/>
</dbReference>
<keyword evidence="6" id="KW-1185">Reference proteome</keyword>
<sequence length="824" mass="92003">LLFECGMRRPNTAFERFGCKSDPRLLPRIRDLKSNGEYLDAEEIAYDLQQKYPEYSRRKFRDFVRMVQWGMDRLEIDAEGVNESGRGVTNETGSLQNGVERVPGKRKRKLIPPCKSEPIITLADSDSDGPDFERYVEDRGANLANKALLKLYGKKENDEVADKSAEKIPKISKRKSAKRPAVERDSLGNTPSLNIHPEKSSVMFADLGGCEAQFLDVCRLSMHLKHPEIHERLGVQPPRGFLLHGPPGCGKTLFAQAVAGLASTELVSGVSGESEDKIRQLFARAVEVAPCVLLLDQIDAIAPKREIAHREMERRIVSQLLTCLDDLYKPKGSPLDEESLADKLIFAGDGDVGLKKSKSDDRRSRHVLVIGTTNRPESLESALRRAGRFDKEIALGIPDERARTKILEIVCRGIRMDESVKFAQLARLTPGYVGADLKALAREASMCAVNRVFETVVQSHTGSKRLTAEETEEELRNKLILIVTTFPPFMLTVQLMLLPVLAWLKSEETLDDAKLDNLFVILEDFKKALTIIHPSAKREGFVTVPDVSWQDIGALKEVREELQWSILYPIKRPEDFELLAIGSTPQGILLCGPPGCGKTLLAKAVANETGMNFISVKGPELLSMYVGESERAVRTVFQRARDSSPCVIFFDEIDALCPKRSLHETSGGARLVNQLLTEMDGIECRKQVFLIAATNRPDIVDPAILRPGRLDKVLFVDFPTVTDREDILRKATKDGTRPRVAPDVSYKEIAADPALEWFTGADLVALVHEASVNALKERLSTEDNSIDALTMKHFRLAMQVVRPSVADKDRANYQRLKELYAKRS</sequence>
<feature type="region of interest" description="Disordered" evidence="4">
    <location>
        <begin position="162"/>
        <end position="195"/>
    </location>
</feature>
<dbReference type="Gene3D" id="1.10.8.60">
    <property type="match status" value="2"/>
</dbReference>
<keyword evidence="2" id="KW-0547">Nucleotide-binding</keyword>
<keyword evidence="3" id="KW-0067">ATP-binding</keyword>
<dbReference type="PANTHER" id="PTHR23077:SF171">
    <property type="entry name" value="NUCLEAR VALOSIN-CONTAINING PROTEIN-LIKE"/>
    <property type="match status" value="1"/>
</dbReference>
<evidence type="ECO:0000259" key="5">
    <source>
        <dbReference type="SMART" id="SM00382"/>
    </source>
</evidence>
<dbReference type="GO" id="GO:0003723">
    <property type="term" value="F:RNA binding"/>
    <property type="evidence" value="ECO:0007669"/>
    <property type="project" value="TreeGrafter"/>
</dbReference>
<feature type="compositionally biased region" description="Polar residues" evidence="4">
    <location>
        <begin position="87"/>
        <end position="97"/>
    </location>
</feature>
<dbReference type="GO" id="GO:0042254">
    <property type="term" value="P:ribosome biogenesis"/>
    <property type="evidence" value="ECO:0007669"/>
    <property type="project" value="TreeGrafter"/>
</dbReference>
<dbReference type="InterPro" id="IPR027417">
    <property type="entry name" value="P-loop_NTPase"/>
</dbReference>
<dbReference type="Pfam" id="PF16725">
    <property type="entry name" value="Nucleolin_bd"/>
    <property type="match status" value="1"/>
</dbReference>
<evidence type="ECO:0000256" key="3">
    <source>
        <dbReference type="ARBA" id="ARBA00022840"/>
    </source>
</evidence>
<dbReference type="FunFam" id="3.40.50.300:FF:000149">
    <property type="entry name" value="Nuclear valosin-containing protein-like"/>
    <property type="match status" value="1"/>
</dbReference>